<protein>
    <submittedName>
        <fullName evidence="1">Uncharacterized protein</fullName>
    </submittedName>
</protein>
<dbReference type="RefSeq" id="YP_010113314.1">
    <property type="nucleotide sequence ID" value="NC_055901.1"/>
</dbReference>
<name>A0A7M1RU65_9CAUD</name>
<dbReference type="Proteomes" id="UP000594028">
    <property type="component" value="Segment"/>
</dbReference>
<keyword evidence="2" id="KW-1185">Reference proteome</keyword>
<organism evidence="1 2">
    <name type="scientific">uncultured phage cr130_1</name>
    <dbReference type="NCBI Taxonomy" id="2772092"/>
    <lineage>
        <taxon>Viruses</taxon>
        <taxon>Duplodnaviria</taxon>
        <taxon>Heunggongvirae</taxon>
        <taxon>Uroviricota</taxon>
        <taxon>Caudoviricetes</taxon>
        <taxon>Crassvirales</taxon>
        <taxon>Suoliviridae</taxon>
        <taxon>Oafivirinae</taxon>
        <taxon>Chuhaivirus</taxon>
        <taxon>Chuhaivirus simiae</taxon>
    </lineage>
</organism>
<evidence type="ECO:0000313" key="2">
    <source>
        <dbReference type="Proteomes" id="UP000594028"/>
    </source>
</evidence>
<proteinExistence type="predicted"/>
<sequence length="206" mass="23186">MDGSELSVYKTIAIQVGQAKKEGVNGKKSRYAIFFVKNKKTRNCKTRKLLFFEEDEPALIEGLLQYKVGEKVNDRYNIDMKALRESGNEDLMDGLWEFPGMQVVPYELRKGLCYMNNADGSKVTTKDGTALIVDTIQVLVQIDYIISDGDKIKTIYFDGFDPDTQGQRMESRFFKEPVETNVHNGVQVEVDDAVDAATTASNGDPF</sequence>
<dbReference type="KEGG" id="vg:65131827"/>
<dbReference type="GeneID" id="65131827"/>
<reference evidence="1 2" key="1">
    <citation type="submission" date="2020-07" db="EMBL/GenBank/DDBJ databases">
        <title>Taxonomic proposal: Crassvirales, a new order of highly abundant and diverse bacterial viruses.</title>
        <authorList>
            <person name="Shkoporov A.N."/>
            <person name="Stockdale S.R."/>
            <person name="Guerin E."/>
            <person name="Ross R.P."/>
            <person name="Hill C."/>
        </authorList>
    </citation>
    <scope>NUCLEOTIDE SEQUENCE [LARGE SCALE GENOMIC DNA]</scope>
</reference>
<evidence type="ECO:0000313" key="1">
    <source>
        <dbReference type="EMBL" id="QOR57674.1"/>
    </source>
</evidence>
<accession>A0A7M1RU65</accession>
<dbReference type="EMBL" id="MT774408">
    <property type="protein sequence ID" value="QOR57674.1"/>
    <property type="molecule type" value="Genomic_DNA"/>
</dbReference>